<feature type="transmembrane region" description="Helical" evidence="1">
    <location>
        <begin position="189"/>
        <end position="213"/>
    </location>
</feature>
<feature type="transmembrane region" description="Helical" evidence="1">
    <location>
        <begin position="121"/>
        <end position="144"/>
    </location>
</feature>
<comment type="caution">
    <text evidence="2">The sequence shown here is derived from an EMBL/GenBank/DDBJ whole genome shotgun (WGS) entry which is preliminary data.</text>
</comment>
<accession>A0A0F9S745</accession>
<protein>
    <submittedName>
        <fullName evidence="2">Uncharacterized protein</fullName>
    </submittedName>
</protein>
<feature type="transmembrane region" description="Helical" evidence="1">
    <location>
        <begin position="24"/>
        <end position="46"/>
    </location>
</feature>
<dbReference type="EMBL" id="LAZR01002823">
    <property type="protein sequence ID" value="KKN25173.1"/>
    <property type="molecule type" value="Genomic_DNA"/>
</dbReference>
<sequence>MKWSEEIFFSLNLTRIKYGMFEEIIRVTFLIFPLMWVIGYFVQIFITKKAIDKELGYFSPIVNALTCIGVVVHEFSHQITCIIVGMPTKGFSVAFRDMFGRVNPHGHVIPDQPYQSTLIQILLVSLAPLLIGTWLVYFSLMVAFSPLCEPIYRIIAVVFCISVILAITPSTPDIRLIGTVYKNDPEYSLYQIFLVALSFLALWASVDMLHWYFPLEYLYYFFLIVCYYAFKYLFKGIMLVYSKITIKKEKYKPKRFKRFARRRFRPRRIRYEEVRR</sequence>
<dbReference type="AlphaFoldDB" id="A0A0F9S745"/>
<evidence type="ECO:0000313" key="2">
    <source>
        <dbReference type="EMBL" id="KKN25173.1"/>
    </source>
</evidence>
<evidence type="ECO:0000256" key="1">
    <source>
        <dbReference type="SAM" id="Phobius"/>
    </source>
</evidence>
<proteinExistence type="predicted"/>
<keyword evidence="1" id="KW-0812">Transmembrane</keyword>
<keyword evidence="1" id="KW-1133">Transmembrane helix</keyword>
<name>A0A0F9S745_9ZZZZ</name>
<feature type="transmembrane region" description="Helical" evidence="1">
    <location>
        <begin position="150"/>
        <end position="168"/>
    </location>
</feature>
<gene>
    <name evidence="2" type="ORF">LCGC14_0887560</name>
</gene>
<feature type="transmembrane region" description="Helical" evidence="1">
    <location>
        <begin position="219"/>
        <end position="241"/>
    </location>
</feature>
<organism evidence="2">
    <name type="scientific">marine sediment metagenome</name>
    <dbReference type="NCBI Taxonomy" id="412755"/>
    <lineage>
        <taxon>unclassified sequences</taxon>
        <taxon>metagenomes</taxon>
        <taxon>ecological metagenomes</taxon>
    </lineage>
</organism>
<reference evidence="2" key="1">
    <citation type="journal article" date="2015" name="Nature">
        <title>Complex archaea that bridge the gap between prokaryotes and eukaryotes.</title>
        <authorList>
            <person name="Spang A."/>
            <person name="Saw J.H."/>
            <person name="Jorgensen S.L."/>
            <person name="Zaremba-Niedzwiedzka K."/>
            <person name="Martijn J."/>
            <person name="Lind A.E."/>
            <person name="van Eijk R."/>
            <person name="Schleper C."/>
            <person name="Guy L."/>
            <person name="Ettema T.J."/>
        </authorList>
    </citation>
    <scope>NUCLEOTIDE SEQUENCE</scope>
</reference>
<keyword evidence="1" id="KW-0472">Membrane</keyword>